<dbReference type="GO" id="GO:0005634">
    <property type="term" value="C:nucleus"/>
    <property type="evidence" value="ECO:0007669"/>
    <property type="project" value="UniProtKB-SubCell"/>
</dbReference>
<dbReference type="EMBL" id="JH714877">
    <property type="protein sequence ID" value="EFO12720.1"/>
    <property type="molecule type" value="Genomic_DNA"/>
</dbReference>
<evidence type="ECO:0000256" key="3">
    <source>
        <dbReference type="ARBA" id="ARBA00022454"/>
    </source>
</evidence>
<dbReference type="PANTHER" id="PTHR22884">
    <property type="entry name" value="SET DOMAIN PROTEINS"/>
    <property type="match status" value="1"/>
</dbReference>
<dbReference type="GO" id="GO:0005694">
    <property type="term" value="C:chromosome"/>
    <property type="evidence" value="ECO:0007669"/>
    <property type="project" value="UniProtKB-SubCell"/>
</dbReference>
<proteinExistence type="predicted"/>
<dbReference type="KEGG" id="loa:LOAG_15812"/>
<evidence type="ECO:0000256" key="4">
    <source>
        <dbReference type="ARBA" id="ARBA00022603"/>
    </source>
</evidence>
<comment type="subcellular location">
    <subcellularLocation>
        <location evidence="2">Chromosome</location>
    </subcellularLocation>
    <subcellularLocation>
        <location evidence="1">Nucleus</location>
    </subcellularLocation>
</comment>
<keyword evidence="6" id="KW-0949">S-adenosyl-L-methionine</keyword>
<keyword evidence="5" id="KW-0808">Transferase</keyword>
<dbReference type="PROSITE" id="PS50868">
    <property type="entry name" value="POST_SET"/>
    <property type="match status" value="1"/>
</dbReference>
<dbReference type="Gene3D" id="2.170.270.10">
    <property type="entry name" value="SET domain"/>
    <property type="match status" value="1"/>
</dbReference>
<dbReference type="Pfam" id="PF00856">
    <property type="entry name" value="SET"/>
    <property type="match status" value="1"/>
</dbReference>
<dbReference type="InterPro" id="IPR001214">
    <property type="entry name" value="SET_dom"/>
</dbReference>
<reference evidence="10" key="1">
    <citation type="submission" date="2012-04" db="EMBL/GenBank/DDBJ databases">
        <title>The Genome Sequence of Loa loa.</title>
        <authorList>
            <consortium name="The Broad Institute Genome Sequencing Platform"/>
            <consortium name="Broad Institute Genome Sequencing Center for Infectious Disease"/>
            <person name="Nutman T.B."/>
            <person name="Fink D.L."/>
            <person name="Russ C."/>
            <person name="Young S."/>
            <person name="Zeng Q."/>
            <person name="Gargeya S."/>
            <person name="Alvarado L."/>
            <person name="Berlin A."/>
            <person name="Chapman S.B."/>
            <person name="Chen Z."/>
            <person name="Freedman E."/>
            <person name="Gellesch M."/>
            <person name="Goldberg J."/>
            <person name="Griggs A."/>
            <person name="Gujja S."/>
            <person name="Heilman E.R."/>
            <person name="Heiman D."/>
            <person name="Howarth C."/>
            <person name="Mehta T."/>
            <person name="Neiman D."/>
            <person name="Pearson M."/>
            <person name="Roberts A."/>
            <person name="Saif S."/>
            <person name="Shea T."/>
            <person name="Shenoy N."/>
            <person name="Sisk P."/>
            <person name="Stolte C."/>
            <person name="Sykes S."/>
            <person name="White J."/>
            <person name="Yandava C."/>
            <person name="Haas B."/>
            <person name="Henn M.R."/>
            <person name="Nusbaum C."/>
            <person name="Birren B."/>
        </authorList>
    </citation>
    <scope>NUCLEOTIDE SEQUENCE [LARGE SCALE GENOMIC DNA]</scope>
</reference>
<evidence type="ECO:0000256" key="5">
    <source>
        <dbReference type="ARBA" id="ARBA00022679"/>
    </source>
</evidence>
<evidence type="ECO:0000256" key="6">
    <source>
        <dbReference type="ARBA" id="ARBA00022691"/>
    </source>
</evidence>
<dbReference type="InterPro" id="IPR003616">
    <property type="entry name" value="Post-SET_dom"/>
</dbReference>
<accession>A0A1S0TEX7</accession>
<evidence type="ECO:0000313" key="10">
    <source>
        <dbReference type="EMBL" id="EFO12720.1"/>
    </source>
</evidence>
<dbReference type="RefSeq" id="XP_003151349.1">
    <property type="nucleotide sequence ID" value="XM_003151301.1"/>
</dbReference>
<evidence type="ECO:0000259" key="8">
    <source>
        <dbReference type="PROSITE" id="PS50280"/>
    </source>
</evidence>
<evidence type="ECO:0000256" key="1">
    <source>
        <dbReference type="ARBA" id="ARBA00004123"/>
    </source>
</evidence>
<dbReference type="SUPFAM" id="SSF82199">
    <property type="entry name" value="SET domain"/>
    <property type="match status" value="1"/>
</dbReference>
<protein>
    <recommendedName>
        <fullName evidence="11">SET domain-containing protein</fullName>
    </recommendedName>
</protein>
<sequence length="213" mass="24624">MVHVSILHVISIIHAVDHHNLHGKYTKKVLQFICEYIGEVVSMETFNVRSRTDYRYQRNHYALNLCPGFVVDAYHKGNIARFINHSCAPNCEMQRWSVNGHYRIGLFALRGIHEGEELTYDYNWDAFEFDDVTICCCGAPNCRHFLNKNVIMNNREKELARNTRLLLLRNVRKSAACKLKKFRKVRQTGYGGLCSGDSSKPIEIEILAKLFDG</sequence>
<dbReference type="PROSITE" id="PS50280">
    <property type="entry name" value="SET"/>
    <property type="match status" value="1"/>
</dbReference>
<dbReference type="OrthoDB" id="5792673at2759"/>
<keyword evidence="4" id="KW-0489">Methyltransferase</keyword>
<evidence type="ECO:0008006" key="11">
    <source>
        <dbReference type="Google" id="ProtNLM"/>
    </source>
</evidence>
<name>A0A1S0TEX7_LOALO</name>
<keyword evidence="3" id="KW-0158">Chromosome</keyword>
<dbReference type="SMART" id="SM00317">
    <property type="entry name" value="SET"/>
    <property type="match status" value="1"/>
</dbReference>
<dbReference type="InterPro" id="IPR046341">
    <property type="entry name" value="SET_dom_sf"/>
</dbReference>
<dbReference type="GeneID" id="9953307"/>
<evidence type="ECO:0000259" key="9">
    <source>
        <dbReference type="PROSITE" id="PS50868"/>
    </source>
</evidence>
<feature type="domain" description="SET" evidence="8">
    <location>
        <begin position="27"/>
        <end position="123"/>
    </location>
</feature>
<keyword evidence="7" id="KW-0539">Nucleus</keyword>
<evidence type="ECO:0000256" key="2">
    <source>
        <dbReference type="ARBA" id="ARBA00004286"/>
    </source>
</evidence>
<dbReference type="InParanoid" id="A0A1S0TEX7"/>
<evidence type="ECO:0000256" key="7">
    <source>
        <dbReference type="ARBA" id="ARBA00023242"/>
    </source>
</evidence>
<dbReference type="GO" id="GO:0008168">
    <property type="term" value="F:methyltransferase activity"/>
    <property type="evidence" value="ECO:0007669"/>
    <property type="project" value="UniProtKB-KW"/>
</dbReference>
<dbReference type="AlphaFoldDB" id="A0A1S0TEX7"/>
<dbReference type="GO" id="GO:0032259">
    <property type="term" value="P:methylation"/>
    <property type="evidence" value="ECO:0007669"/>
    <property type="project" value="UniProtKB-KW"/>
</dbReference>
<feature type="domain" description="Post-SET" evidence="9">
    <location>
        <begin position="131"/>
        <end position="147"/>
    </location>
</feature>
<organism evidence="10">
    <name type="scientific">Loa loa</name>
    <name type="common">Eye worm</name>
    <name type="synonym">Filaria loa</name>
    <dbReference type="NCBI Taxonomy" id="7209"/>
    <lineage>
        <taxon>Eukaryota</taxon>
        <taxon>Metazoa</taxon>
        <taxon>Ecdysozoa</taxon>
        <taxon>Nematoda</taxon>
        <taxon>Chromadorea</taxon>
        <taxon>Rhabditida</taxon>
        <taxon>Spirurina</taxon>
        <taxon>Spiruromorpha</taxon>
        <taxon>Filarioidea</taxon>
        <taxon>Onchocercidae</taxon>
        <taxon>Loa</taxon>
    </lineage>
</organism>
<dbReference type="CTD" id="9953307"/>
<gene>
    <name evidence="10" type="ORF">LOAG_15812</name>
</gene>
<dbReference type="InterPro" id="IPR050777">
    <property type="entry name" value="SET2_Histone-Lys_MeTrsfase"/>
</dbReference>